<dbReference type="VEuPathDB" id="FungiDB:Z520_11087"/>
<evidence type="ECO:0000256" key="3">
    <source>
        <dbReference type="SAM" id="MobiDB-lite"/>
    </source>
</evidence>
<dbReference type="GeneID" id="27716833"/>
<dbReference type="STRING" id="1442371.A0A0D2JJ62"/>
<dbReference type="OrthoDB" id="2593073at2759"/>
<name>A0A0D2JJ62_9EURO</name>
<evidence type="ECO:0000256" key="1">
    <source>
        <dbReference type="ARBA" id="ARBA00004123"/>
    </source>
</evidence>
<dbReference type="GO" id="GO:0000976">
    <property type="term" value="F:transcription cis-regulatory region binding"/>
    <property type="evidence" value="ECO:0007669"/>
    <property type="project" value="InterPro"/>
</dbReference>
<keyword evidence="6" id="KW-1185">Reference proteome</keyword>
<dbReference type="GO" id="GO:0001228">
    <property type="term" value="F:DNA-binding transcription activator activity, RNA polymerase II-specific"/>
    <property type="evidence" value="ECO:0007669"/>
    <property type="project" value="TreeGrafter"/>
</dbReference>
<dbReference type="CDD" id="cd14688">
    <property type="entry name" value="bZIP_YAP"/>
    <property type="match status" value="1"/>
</dbReference>
<dbReference type="Gene3D" id="1.20.5.170">
    <property type="match status" value="1"/>
</dbReference>
<evidence type="ECO:0000256" key="2">
    <source>
        <dbReference type="ARBA" id="ARBA00023242"/>
    </source>
</evidence>
<dbReference type="PANTHER" id="PTHR40621:SF6">
    <property type="entry name" value="AP-1-LIKE TRANSCRIPTION FACTOR YAP1-RELATED"/>
    <property type="match status" value="1"/>
</dbReference>
<evidence type="ECO:0000313" key="5">
    <source>
        <dbReference type="EMBL" id="KIX93232.1"/>
    </source>
</evidence>
<reference evidence="5 6" key="1">
    <citation type="submission" date="2015-01" db="EMBL/GenBank/DDBJ databases">
        <title>The Genome Sequence of Fonsecaea multimorphosa CBS 102226.</title>
        <authorList>
            <consortium name="The Broad Institute Genomics Platform"/>
            <person name="Cuomo C."/>
            <person name="de Hoog S."/>
            <person name="Gorbushina A."/>
            <person name="Stielow B."/>
            <person name="Teixiera M."/>
            <person name="Abouelleil A."/>
            <person name="Chapman S.B."/>
            <person name="Priest M."/>
            <person name="Young S.K."/>
            <person name="Wortman J."/>
            <person name="Nusbaum C."/>
            <person name="Birren B."/>
        </authorList>
    </citation>
    <scope>NUCLEOTIDE SEQUENCE [LARGE SCALE GENOMIC DNA]</scope>
    <source>
        <strain evidence="5 6">CBS 102226</strain>
    </source>
</reference>
<feature type="region of interest" description="Disordered" evidence="3">
    <location>
        <begin position="1"/>
        <end position="40"/>
    </location>
</feature>
<evidence type="ECO:0000313" key="6">
    <source>
        <dbReference type="Proteomes" id="UP000053411"/>
    </source>
</evidence>
<proteinExistence type="predicted"/>
<keyword evidence="2" id="KW-0539">Nucleus</keyword>
<protein>
    <recommendedName>
        <fullName evidence="4">BZIP domain-containing protein</fullName>
    </recommendedName>
</protein>
<accession>A0A0D2JJ62</accession>
<dbReference type="InterPro" id="IPR004827">
    <property type="entry name" value="bZIP"/>
</dbReference>
<feature type="compositionally biased region" description="Polar residues" evidence="3">
    <location>
        <begin position="1"/>
        <end position="22"/>
    </location>
</feature>
<dbReference type="GO" id="GO:0090575">
    <property type="term" value="C:RNA polymerase II transcription regulator complex"/>
    <property type="evidence" value="ECO:0007669"/>
    <property type="project" value="TreeGrafter"/>
</dbReference>
<dbReference type="PROSITE" id="PS50217">
    <property type="entry name" value="BZIP"/>
    <property type="match status" value="1"/>
</dbReference>
<dbReference type="EMBL" id="KN848096">
    <property type="protein sequence ID" value="KIX93232.1"/>
    <property type="molecule type" value="Genomic_DNA"/>
</dbReference>
<evidence type="ECO:0000259" key="4">
    <source>
        <dbReference type="PROSITE" id="PS50217"/>
    </source>
</evidence>
<feature type="domain" description="BZIP" evidence="4">
    <location>
        <begin position="167"/>
        <end position="230"/>
    </location>
</feature>
<gene>
    <name evidence="5" type="ORF">Z520_11087</name>
</gene>
<organism evidence="5 6">
    <name type="scientific">Fonsecaea multimorphosa CBS 102226</name>
    <dbReference type="NCBI Taxonomy" id="1442371"/>
    <lineage>
        <taxon>Eukaryota</taxon>
        <taxon>Fungi</taxon>
        <taxon>Dikarya</taxon>
        <taxon>Ascomycota</taxon>
        <taxon>Pezizomycotina</taxon>
        <taxon>Eurotiomycetes</taxon>
        <taxon>Chaetothyriomycetidae</taxon>
        <taxon>Chaetothyriales</taxon>
        <taxon>Herpotrichiellaceae</taxon>
        <taxon>Fonsecaea</taxon>
    </lineage>
</organism>
<comment type="subcellular location">
    <subcellularLocation>
        <location evidence="1">Nucleus</location>
    </subcellularLocation>
</comment>
<dbReference type="PROSITE" id="PS00036">
    <property type="entry name" value="BZIP_BASIC"/>
    <property type="match status" value="1"/>
</dbReference>
<dbReference type="PANTHER" id="PTHR40621">
    <property type="entry name" value="TRANSCRIPTION FACTOR KAPC-RELATED"/>
    <property type="match status" value="1"/>
</dbReference>
<dbReference type="InterPro" id="IPR050936">
    <property type="entry name" value="AP-1-like"/>
</dbReference>
<dbReference type="RefSeq" id="XP_016627355.1">
    <property type="nucleotide sequence ID" value="XM_016781577.1"/>
</dbReference>
<dbReference type="AlphaFoldDB" id="A0A0D2JJ62"/>
<dbReference type="Proteomes" id="UP000053411">
    <property type="component" value="Unassembled WGS sequence"/>
</dbReference>
<sequence length="243" mass="27538">MSIPKQSPTQSSRHSQPSTTTAPGLVPSSPQDHGALSQEDIDSLFSFDVFSQQDNLEEWFRQVSTEEMWQHDHEAFDEFWGDSGAGTDQPQGSTTTTYQTTHELLYGSRLEEDDGNDDGTPVGGREEGVTHCSQKDRQRDEASADNKDNITTTGAHSSTKTDSPSPSDAEQKRKMQNRQAQRAFRERRVKYVHDLENKVKDLLLYAESLKHENQMLRARGQWLSGQLKSFYRQRQASSRRSPS</sequence>
<dbReference type="SUPFAM" id="SSF57959">
    <property type="entry name" value="Leucine zipper domain"/>
    <property type="match status" value="1"/>
</dbReference>
<dbReference type="InterPro" id="IPR046347">
    <property type="entry name" value="bZIP_sf"/>
</dbReference>
<feature type="compositionally biased region" description="Basic and acidic residues" evidence="3">
    <location>
        <begin position="124"/>
        <end position="148"/>
    </location>
</feature>
<dbReference type="Pfam" id="PF00170">
    <property type="entry name" value="bZIP_1"/>
    <property type="match status" value="1"/>
</dbReference>
<feature type="region of interest" description="Disordered" evidence="3">
    <location>
        <begin position="72"/>
        <end position="184"/>
    </location>
</feature>
<dbReference type="SMART" id="SM00338">
    <property type="entry name" value="BRLZ"/>
    <property type="match status" value="1"/>
</dbReference>
<feature type="compositionally biased region" description="Low complexity" evidence="3">
    <location>
        <begin position="157"/>
        <end position="168"/>
    </location>
</feature>